<evidence type="ECO:0000259" key="1">
    <source>
        <dbReference type="Pfam" id="PF13229"/>
    </source>
</evidence>
<dbReference type="SUPFAM" id="SSF51126">
    <property type="entry name" value="Pectin lyase-like"/>
    <property type="match status" value="1"/>
</dbReference>
<dbReference type="Proteomes" id="UP001470230">
    <property type="component" value="Unassembled WGS sequence"/>
</dbReference>
<proteinExistence type="predicted"/>
<organism evidence="2 3">
    <name type="scientific">Tritrichomonas musculus</name>
    <dbReference type="NCBI Taxonomy" id="1915356"/>
    <lineage>
        <taxon>Eukaryota</taxon>
        <taxon>Metamonada</taxon>
        <taxon>Parabasalia</taxon>
        <taxon>Tritrichomonadida</taxon>
        <taxon>Tritrichomonadidae</taxon>
        <taxon>Tritrichomonas</taxon>
    </lineage>
</organism>
<feature type="domain" description="Right handed beta helix" evidence="1">
    <location>
        <begin position="72"/>
        <end position="200"/>
    </location>
</feature>
<dbReference type="Pfam" id="PF13229">
    <property type="entry name" value="Beta_helix"/>
    <property type="match status" value="1"/>
</dbReference>
<gene>
    <name evidence="2" type="ORF">M9Y10_001235</name>
</gene>
<dbReference type="EMBL" id="JAPFFF010000001">
    <property type="protein sequence ID" value="KAK8898943.1"/>
    <property type="molecule type" value="Genomic_DNA"/>
</dbReference>
<evidence type="ECO:0000313" key="3">
    <source>
        <dbReference type="Proteomes" id="UP001470230"/>
    </source>
</evidence>
<protein>
    <recommendedName>
        <fullName evidence="1">Right handed beta helix domain-containing protein</fullName>
    </recommendedName>
</protein>
<dbReference type="InterPro" id="IPR011050">
    <property type="entry name" value="Pectin_lyase_fold/virulence"/>
</dbReference>
<keyword evidence="3" id="KW-1185">Reference proteome</keyword>
<comment type="caution">
    <text evidence="2">The sequence shown here is derived from an EMBL/GenBank/DDBJ whole genome shotgun (WGS) entry which is preliminary data.</text>
</comment>
<evidence type="ECO:0000313" key="2">
    <source>
        <dbReference type="EMBL" id="KAK8898943.1"/>
    </source>
</evidence>
<sequence>MLKTNPIPQILNDASSENENELSIVNKDETSTDDPSYYVLKLLIYFFEVVPSSTVIIVEISHMNITINNLSLKCRLRLSSESSLIAKNCNFDPYDKKCESAVEIFAKSNSKFINCTFTKYPKIGIVINDNSKVKCRYCKFEGNSNGSLMVLNESGTNIKFCEFQPTGGFSIYLYQKSLANIAKSDFPCISKFIYISTRSHAKINKLNLHSHIQIFISQLMNSLIFTSPIFYILNRFNYRSQVFSGLIYDGEVNCRKLIDQNQFFSFDKTIEEKQNEEEDDLDDLLFDVFNDLSDKQYKEKIDQMRQIFCKAIKKKFILRVKKNAYDILNDIRSISNQYLYNPKNLLKIVFLFNHHLYSSSKRVFFEHFGNSEEDFQNQLEFLVNQIFNQDDFMLHKPESINRIDTNLLVDLLFNILSLALYYALNYEQINNEINMSRDPFYNVTNYIDLQDTEIMDKINKKFSKYKMKIQEAS</sequence>
<reference evidence="2 3" key="1">
    <citation type="submission" date="2024-04" db="EMBL/GenBank/DDBJ databases">
        <title>Tritrichomonas musculus Genome.</title>
        <authorList>
            <person name="Alves-Ferreira E."/>
            <person name="Grigg M."/>
            <person name="Lorenzi H."/>
            <person name="Galac M."/>
        </authorList>
    </citation>
    <scope>NUCLEOTIDE SEQUENCE [LARGE SCALE GENOMIC DNA]</scope>
    <source>
        <strain evidence="2 3">EAF2021</strain>
    </source>
</reference>
<name>A0ABR2L6J1_9EUKA</name>
<accession>A0ABR2L6J1</accession>
<dbReference type="InterPro" id="IPR039448">
    <property type="entry name" value="Beta_helix"/>
</dbReference>